<gene>
    <name evidence="3" type="ORF">ASZ90_019288</name>
</gene>
<dbReference type="InterPro" id="IPR006037">
    <property type="entry name" value="RCK_C"/>
</dbReference>
<evidence type="ECO:0000313" key="3">
    <source>
        <dbReference type="EMBL" id="KUG03325.1"/>
    </source>
</evidence>
<dbReference type="Pfam" id="PF02254">
    <property type="entry name" value="TrkA_N"/>
    <property type="match status" value="1"/>
</dbReference>
<name>A0A0W8E4F6_9ZZZZ</name>
<dbReference type="GO" id="GO:0008324">
    <property type="term" value="F:monoatomic cation transmembrane transporter activity"/>
    <property type="evidence" value="ECO:0007669"/>
    <property type="project" value="InterPro"/>
</dbReference>
<feature type="domain" description="RCK N-terminal" evidence="1">
    <location>
        <begin position="5"/>
        <end position="121"/>
    </location>
</feature>
<dbReference type="InterPro" id="IPR050721">
    <property type="entry name" value="Trk_Ktr_HKT_K-transport"/>
</dbReference>
<dbReference type="SUPFAM" id="SSF51735">
    <property type="entry name" value="NAD(P)-binding Rossmann-fold domains"/>
    <property type="match status" value="1"/>
</dbReference>
<dbReference type="SUPFAM" id="SSF116726">
    <property type="entry name" value="TrkA C-terminal domain-like"/>
    <property type="match status" value="1"/>
</dbReference>
<dbReference type="Gene3D" id="3.40.50.720">
    <property type="entry name" value="NAD(P)-binding Rossmann-like Domain"/>
    <property type="match status" value="1"/>
</dbReference>
<dbReference type="GO" id="GO:0006813">
    <property type="term" value="P:potassium ion transport"/>
    <property type="evidence" value="ECO:0007669"/>
    <property type="project" value="InterPro"/>
</dbReference>
<protein>
    <submittedName>
        <fullName evidence="3">Trk system potassium uptake protein trka</fullName>
    </submittedName>
</protein>
<dbReference type="PROSITE" id="PS51201">
    <property type="entry name" value="RCK_N"/>
    <property type="match status" value="1"/>
</dbReference>
<evidence type="ECO:0000259" key="1">
    <source>
        <dbReference type="PROSITE" id="PS51201"/>
    </source>
</evidence>
<dbReference type="EMBL" id="LNQE01001886">
    <property type="protein sequence ID" value="KUG03325.1"/>
    <property type="molecule type" value="Genomic_DNA"/>
</dbReference>
<dbReference type="PANTHER" id="PTHR43833:SF7">
    <property type="entry name" value="KTR SYSTEM POTASSIUM UPTAKE PROTEIN C"/>
    <property type="match status" value="1"/>
</dbReference>
<dbReference type="AlphaFoldDB" id="A0A0W8E4F6"/>
<dbReference type="PANTHER" id="PTHR43833">
    <property type="entry name" value="POTASSIUM CHANNEL PROTEIN 2-RELATED-RELATED"/>
    <property type="match status" value="1"/>
</dbReference>
<dbReference type="Pfam" id="PF02080">
    <property type="entry name" value="TrkA_C"/>
    <property type="match status" value="1"/>
</dbReference>
<dbReference type="PROSITE" id="PS51202">
    <property type="entry name" value="RCK_C"/>
    <property type="match status" value="1"/>
</dbReference>
<dbReference type="Gene3D" id="3.30.70.1450">
    <property type="entry name" value="Regulator of K+ conductance, C-terminal domain"/>
    <property type="match status" value="1"/>
</dbReference>
<organism evidence="3">
    <name type="scientific">hydrocarbon metagenome</name>
    <dbReference type="NCBI Taxonomy" id="938273"/>
    <lineage>
        <taxon>unclassified sequences</taxon>
        <taxon>metagenomes</taxon>
        <taxon>ecological metagenomes</taxon>
    </lineage>
</organism>
<reference evidence="3" key="1">
    <citation type="journal article" date="2015" name="Proc. Natl. Acad. Sci. U.S.A.">
        <title>Networks of energetic and metabolic interactions define dynamics in microbial communities.</title>
        <authorList>
            <person name="Embree M."/>
            <person name="Liu J.K."/>
            <person name="Al-Bassam M.M."/>
            <person name="Zengler K."/>
        </authorList>
    </citation>
    <scope>NUCLEOTIDE SEQUENCE</scope>
</reference>
<feature type="domain" description="RCK C-terminal" evidence="2">
    <location>
        <begin position="137"/>
        <end position="218"/>
    </location>
</feature>
<accession>A0A0W8E4F6</accession>
<proteinExistence type="predicted"/>
<comment type="caution">
    <text evidence="3">The sequence shown here is derived from an EMBL/GenBank/DDBJ whole genome shotgun (WGS) entry which is preliminary data.</text>
</comment>
<dbReference type="InterPro" id="IPR003148">
    <property type="entry name" value="RCK_N"/>
</dbReference>
<evidence type="ECO:0000259" key="2">
    <source>
        <dbReference type="PROSITE" id="PS51202"/>
    </source>
</evidence>
<dbReference type="InterPro" id="IPR036291">
    <property type="entry name" value="NAD(P)-bd_dom_sf"/>
</dbReference>
<dbReference type="InterPro" id="IPR036721">
    <property type="entry name" value="RCK_C_sf"/>
</dbReference>
<sequence>MKNKRKQFAVIGLGRFGSSLIRELISMGYEVLAIDVDEQKVQEFVDIATHAVQADSSDENTLRKLGLENFDVVVISIGQNIQVNILTTIILKEMGVKKVIAKAQNALHAKVLEKIGADTVINPERDMAIKLAHSFSHNILNEIQLSSDYSIVEMLAPRIMVNSSLLELQVRKKMNVSVIAIKRDQDIMMPPDPKQVIKERDILVIAGEKKYLRQVTEA</sequence>